<dbReference type="Pfam" id="PF00903">
    <property type="entry name" value="Glyoxalase"/>
    <property type="match status" value="2"/>
</dbReference>
<dbReference type="InterPro" id="IPR029068">
    <property type="entry name" value="Glyas_Bleomycin-R_OHBP_Dase"/>
</dbReference>
<evidence type="ECO:0000259" key="1">
    <source>
        <dbReference type="PROSITE" id="PS51819"/>
    </source>
</evidence>
<dbReference type="Gene3D" id="3.10.180.10">
    <property type="entry name" value="2,3-Dihydroxybiphenyl 1,2-Dioxygenase, domain 1"/>
    <property type="match status" value="2"/>
</dbReference>
<keyword evidence="3" id="KW-1185">Reference proteome</keyword>
<dbReference type="PANTHER" id="PTHR33993:SF14">
    <property type="entry name" value="GB|AAF24581.1"/>
    <property type="match status" value="1"/>
</dbReference>
<dbReference type="STRING" id="394193.SAMN04489732_117209"/>
<evidence type="ECO:0000313" key="3">
    <source>
        <dbReference type="Proteomes" id="UP000198582"/>
    </source>
</evidence>
<dbReference type="Proteomes" id="UP000198582">
    <property type="component" value="Unassembled WGS sequence"/>
</dbReference>
<dbReference type="OrthoDB" id="9793039at2"/>
<name>A0A1H8YIN3_9PSEU</name>
<dbReference type="PANTHER" id="PTHR33993">
    <property type="entry name" value="GLYOXALASE-RELATED"/>
    <property type="match status" value="1"/>
</dbReference>
<accession>A0A1H8YIN3</accession>
<dbReference type="CDD" id="cd07247">
    <property type="entry name" value="SgaA_N_like"/>
    <property type="match status" value="2"/>
</dbReference>
<dbReference type="SUPFAM" id="SSF54593">
    <property type="entry name" value="Glyoxalase/Bleomycin resistance protein/Dihydroxybiphenyl dioxygenase"/>
    <property type="match status" value="2"/>
</dbReference>
<sequence length="268" mass="27875">MLFRDERWADGTPCWVDLMVPDRAKAVEFYQGLLGWQVEVGGADTGFYGMATVAGRPVAGVGETPPGQEGMPPAWTTYLAVSDVDKTVAAVTEAGGAVLAPPMDVMTAGRMAIAQDAAGAVFGLWQAGDHYGTQVLDAPGAPAWNECMSRDFAAAKAFYGDVFGYGFGDLSGGGFVYTTLDLSGRPVGGLGQLPAEAPADVPSSWLTYFWVADADASAARVTELGGQVVEAPVDSPHGRMVAATDNQGVSFRLMAPNEQSGKPAGWAD</sequence>
<dbReference type="InterPro" id="IPR004360">
    <property type="entry name" value="Glyas_Fos-R_dOase_dom"/>
</dbReference>
<dbReference type="EMBL" id="FOEF01000017">
    <property type="protein sequence ID" value="SEP51891.1"/>
    <property type="molecule type" value="Genomic_DNA"/>
</dbReference>
<feature type="domain" description="VOC" evidence="1">
    <location>
        <begin position="12"/>
        <end position="127"/>
    </location>
</feature>
<evidence type="ECO:0000313" key="2">
    <source>
        <dbReference type="EMBL" id="SEP51891.1"/>
    </source>
</evidence>
<feature type="domain" description="VOC" evidence="1">
    <location>
        <begin position="141"/>
        <end position="256"/>
    </location>
</feature>
<protein>
    <recommendedName>
        <fullName evidence="1">VOC domain-containing protein</fullName>
    </recommendedName>
</protein>
<organism evidence="2 3">
    <name type="scientific">Amycolatopsis saalfeldensis</name>
    <dbReference type="NCBI Taxonomy" id="394193"/>
    <lineage>
        <taxon>Bacteria</taxon>
        <taxon>Bacillati</taxon>
        <taxon>Actinomycetota</taxon>
        <taxon>Actinomycetes</taxon>
        <taxon>Pseudonocardiales</taxon>
        <taxon>Pseudonocardiaceae</taxon>
        <taxon>Amycolatopsis</taxon>
    </lineage>
</organism>
<proteinExistence type="predicted"/>
<dbReference type="RefSeq" id="WP_091624237.1">
    <property type="nucleotide sequence ID" value="NZ_FOEF01000017.1"/>
</dbReference>
<reference evidence="2 3" key="1">
    <citation type="submission" date="2016-10" db="EMBL/GenBank/DDBJ databases">
        <authorList>
            <person name="de Groot N.N."/>
        </authorList>
    </citation>
    <scope>NUCLEOTIDE SEQUENCE [LARGE SCALE GENOMIC DNA]</scope>
    <source>
        <strain evidence="2 3">DSM 44993</strain>
    </source>
</reference>
<dbReference type="AlphaFoldDB" id="A0A1H8YIN3"/>
<gene>
    <name evidence="2" type="ORF">SAMN04489732_117209</name>
</gene>
<dbReference type="InterPro" id="IPR037523">
    <property type="entry name" value="VOC_core"/>
</dbReference>
<dbReference type="InterPro" id="IPR052164">
    <property type="entry name" value="Anthracycline_SecMetBiosynth"/>
</dbReference>
<dbReference type="PROSITE" id="PS51819">
    <property type="entry name" value="VOC"/>
    <property type="match status" value="2"/>
</dbReference>